<comment type="caution">
    <text evidence="6">The sequence shown here is derived from an EMBL/GenBank/DDBJ whole genome shotgun (WGS) entry which is preliminary data.</text>
</comment>
<evidence type="ECO:0000256" key="3">
    <source>
        <dbReference type="HAMAP-Rule" id="MF_01077"/>
    </source>
</evidence>
<evidence type="ECO:0000256" key="1">
    <source>
        <dbReference type="ARBA" id="ARBA00022490"/>
    </source>
</evidence>
<dbReference type="InterPro" id="IPR028989">
    <property type="entry name" value="RimP_N"/>
</dbReference>
<comment type="similarity">
    <text evidence="3">Belongs to the RimP family.</text>
</comment>
<comment type="subcellular location">
    <subcellularLocation>
        <location evidence="3">Cytoplasm</location>
    </subcellularLocation>
</comment>
<dbReference type="SUPFAM" id="SSF75420">
    <property type="entry name" value="YhbC-like, N-terminal domain"/>
    <property type="match status" value="1"/>
</dbReference>
<dbReference type="PANTHER" id="PTHR33867:SF1">
    <property type="entry name" value="RIBOSOME MATURATION FACTOR RIMP"/>
    <property type="match status" value="1"/>
</dbReference>
<dbReference type="Gene3D" id="2.30.30.180">
    <property type="entry name" value="Ribosome maturation factor RimP, C-terminal domain"/>
    <property type="match status" value="1"/>
</dbReference>
<keyword evidence="1 3" id="KW-0963">Cytoplasm</keyword>
<evidence type="ECO:0000313" key="7">
    <source>
        <dbReference type="Proteomes" id="UP000664417"/>
    </source>
</evidence>
<dbReference type="AlphaFoldDB" id="A0A8J7PYH2"/>
<accession>A0A8J7PYH2</accession>
<gene>
    <name evidence="3" type="primary">rimP</name>
    <name evidence="6" type="ORF">J3U88_00695</name>
</gene>
<evidence type="ECO:0000256" key="2">
    <source>
        <dbReference type="ARBA" id="ARBA00022517"/>
    </source>
</evidence>
<dbReference type="GO" id="GO:0006412">
    <property type="term" value="P:translation"/>
    <property type="evidence" value="ECO:0007669"/>
    <property type="project" value="TreeGrafter"/>
</dbReference>
<dbReference type="InterPro" id="IPR028998">
    <property type="entry name" value="RimP_C"/>
</dbReference>
<evidence type="ECO:0000259" key="5">
    <source>
        <dbReference type="Pfam" id="PF17384"/>
    </source>
</evidence>
<dbReference type="GO" id="GO:0005829">
    <property type="term" value="C:cytosol"/>
    <property type="evidence" value="ECO:0007669"/>
    <property type="project" value="TreeGrafter"/>
</dbReference>
<evidence type="ECO:0000313" key="6">
    <source>
        <dbReference type="EMBL" id="MBO1316957.1"/>
    </source>
</evidence>
<dbReference type="PANTHER" id="PTHR33867">
    <property type="entry name" value="RIBOSOME MATURATION FACTOR RIMP"/>
    <property type="match status" value="1"/>
</dbReference>
<keyword evidence="7" id="KW-1185">Reference proteome</keyword>
<dbReference type="SUPFAM" id="SSF74942">
    <property type="entry name" value="YhbC-like, C-terminal domain"/>
    <property type="match status" value="1"/>
</dbReference>
<dbReference type="InterPro" id="IPR003728">
    <property type="entry name" value="Ribosome_maturation_RimP"/>
</dbReference>
<feature type="domain" description="Ribosome maturation factor RimP N-terminal" evidence="4">
    <location>
        <begin position="4"/>
        <end position="60"/>
    </location>
</feature>
<name>A0A8J7PYH2_9BACT</name>
<dbReference type="Pfam" id="PF17384">
    <property type="entry name" value="DUF150_C"/>
    <property type="match status" value="1"/>
</dbReference>
<dbReference type="Pfam" id="PF02576">
    <property type="entry name" value="RimP_N"/>
    <property type="match status" value="1"/>
</dbReference>
<protein>
    <recommendedName>
        <fullName evidence="3">Ribosome maturation factor RimP</fullName>
    </recommendedName>
</protein>
<proteinExistence type="inferred from homology"/>
<dbReference type="InterPro" id="IPR036847">
    <property type="entry name" value="RimP_C_sf"/>
</dbReference>
<dbReference type="InterPro" id="IPR035956">
    <property type="entry name" value="RimP_N_sf"/>
</dbReference>
<evidence type="ECO:0000259" key="4">
    <source>
        <dbReference type="Pfam" id="PF02576"/>
    </source>
</evidence>
<organism evidence="6 7">
    <name type="scientific">Acanthopleuribacter pedis</name>
    <dbReference type="NCBI Taxonomy" id="442870"/>
    <lineage>
        <taxon>Bacteria</taxon>
        <taxon>Pseudomonadati</taxon>
        <taxon>Acidobacteriota</taxon>
        <taxon>Holophagae</taxon>
        <taxon>Acanthopleuribacterales</taxon>
        <taxon>Acanthopleuribacteraceae</taxon>
        <taxon>Acanthopleuribacter</taxon>
    </lineage>
</organism>
<feature type="domain" description="Ribosome maturation factor RimP C-terminal" evidence="5">
    <location>
        <begin position="63"/>
        <end position="126"/>
    </location>
</feature>
<reference evidence="6" key="1">
    <citation type="submission" date="2021-03" db="EMBL/GenBank/DDBJ databases">
        <authorList>
            <person name="Wang G."/>
        </authorList>
    </citation>
    <scope>NUCLEOTIDE SEQUENCE</scope>
    <source>
        <strain evidence="6">KCTC 12899</strain>
    </source>
</reference>
<sequence>MLTEYKREGQEWVLRVFIDHPDGVTLDHCGQATHLVADALEENDPIATAYRIEVSSPGVDRPLVKLADFERFLSERVFVKTHKAFEGSKKFTGTLLACSAESVRVLNEHDQKEVDIPFELISKATLKPILNFS</sequence>
<dbReference type="GO" id="GO:0000028">
    <property type="term" value="P:ribosomal small subunit assembly"/>
    <property type="evidence" value="ECO:0007669"/>
    <property type="project" value="TreeGrafter"/>
</dbReference>
<dbReference type="CDD" id="cd01734">
    <property type="entry name" value="YlxS_C"/>
    <property type="match status" value="1"/>
</dbReference>
<dbReference type="Proteomes" id="UP000664417">
    <property type="component" value="Unassembled WGS sequence"/>
</dbReference>
<keyword evidence="2 3" id="KW-0690">Ribosome biogenesis</keyword>
<dbReference type="HAMAP" id="MF_01077">
    <property type="entry name" value="RimP"/>
    <property type="match status" value="1"/>
</dbReference>
<dbReference type="EMBL" id="JAFREP010000001">
    <property type="protein sequence ID" value="MBO1316957.1"/>
    <property type="molecule type" value="Genomic_DNA"/>
</dbReference>
<dbReference type="Gene3D" id="3.30.300.70">
    <property type="entry name" value="RimP-like superfamily, N-terminal"/>
    <property type="match status" value="1"/>
</dbReference>
<comment type="function">
    <text evidence="3">Required for maturation of 30S ribosomal subunits.</text>
</comment>